<dbReference type="InterPro" id="IPR006121">
    <property type="entry name" value="HMA_dom"/>
</dbReference>
<dbReference type="CDD" id="cd00371">
    <property type="entry name" value="HMA"/>
    <property type="match status" value="1"/>
</dbReference>
<dbReference type="RefSeq" id="WP_155339554.1">
    <property type="nucleotide sequence ID" value="NZ_BAAABN010000068.1"/>
</dbReference>
<feature type="domain" description="HMA" evidence="2">
    <location>
        <begin position="2"/>
        <end position="67"/>
    </location>
</feature>
<dbReference type="InterPro" id="IPR017969">
    <property type="entry name" value="Heavy-metal-associated_CS"/>
</dbReference>
<organism evidence="3 4">
    <name type="scientific">Acrocarpospora corrugata</name>
    <dbReference type="NCBI Taxonomy" id="35763"/>
    <lineage>
        <taxon>Bacteria</taxon>
        <taxon>Bacillati</taxon>
        <taxon>Actinomycetota</taxon>
        <taxon>Actinomycetes</taxon>
        <taxon>Streptosporangiales</taxon>
        <taxon>Streptosporangiaceae</taxon>
        <taxon>Acrocarpospora</taxon>
    </lineage>
</organism>
<reference evidence="3 4" key="1">
    <citation type="submission" date="2019-10" db="EMBL/GenBank/DDBJ databases">
        <title>Whole genome shotgun sequence of Acrocarpospora corrugata NBRC 13972.</title>
        <authorList>
            <person name="Ichikawa N."/>
            <person name="Kimura A."/>
            <person name="Kitahashi Y."/>
            <person name="Komaki H."/>
            <person name="Oguchi A."/>
        </authorList>
    </citation>
    <scope>NUCLEOTIDE SEQUENCE [LARGE SCALE GENOMIC DNA]</scope>
    <source>
        <strain evidence="3 4">NBRC 13972</strain>
    </source>
</reference>
<gene>
    <name evidence="3" type="ORF">Acor_54490</name>
</gene>
<dbReference type="EMBL" id="BLAD01000068">
    <property type="protein sequence ID" value="GES03383.1"/>
    <property type="molecule type" value="Genomic_DNA"/>
</dbReference>
<dbReference type="Proteomes" id="UP000334990">
    <property type="component" value="Unassembled WGS sequence"/>
</dbReference>
<dbReference type="Pfam" id="PF00403">
    <property type="entry name" value="HMA"/>
    <property type="match status" value="1"/>
</dbReference>
<dbReference type="OrthoDB" id="9813965at2"/>
<dbReference type="Gene3D" id="3.30.70.100">
    <property type="match status" value="1"/>
</dbReference>
<dbReference type="PROSITE" id="PS50846">
    <property type="entry name" value="HMA_2"/>
    <property type="match status" value="1"/>
</dbReference>
<name>A0A5M3W867_9ACTN</name>
<proteinExistence type="predicted"/>
<accession>A0A5M3W867</accession>
<sequence>MNTHEYVVQGMHCQNCVAKLTGKVSDVAGVSGVDIDLPTGRMEVTGVDPVDDAAIRQIIEESGYTLA</sequence>
<keyword evidence="1" id="KW-0479">Metal-binding</keyword>
<dbReference type="SUPFAM" id="SSF55008">
    <property type="entry name" value="HMA, heavy metal-associated domain"/>
    <property type="match status" value="1"/>
</dbReference>
<protein>
    <submittedName>
        <fullName evidence="3">Heavy metal transport/detoxification protein</fullName>
    </submittedName>
</protein>
<evidence type="ECO:0000313" key="3">
    <source>
        <dbReference type="EMBL" id="GES03383.1"/>
    </source>
</evidence>
<evidence type="ECO:0000259" key="2">
    <source>
        <dbReference type="PROSITE" id="PS50846"/>
    </source>
</evidence>
<dbReference type="PROSITE" id="PS01047">
    <property type="entry name" value="HMA_1"/>
    <property type="match status" value="1"/>
</dbReference>
<dbReference type="AlphaFoldDB" id="A0A5M3W867"/>
<evidence type="ECO:0000256" key="1">
    <source>
        <dbReference type="ARBA" id="ARBA00022723"/>
    </source>
</evidence>
<dbReference type="InterPro" id="IPR036163">
    <property type="entry name" value="HMA_dom_sf"/>
</dbReference>
<dbReference type="GO" id="GO:0046872">
    <property type="term" value="F:metal ion binding"/>
    <property type="evidence" value="ECO:0007669"/>
    <property type="project" value="UniProtKB-KW"/>
</dbReference>
<evidence type="ECO:0000313" key="4">
    <source>
        <dbReference type="Proteomes" id="UP000334990"/>
    </source>
</evidence>
<keyword evidence="4" id="KW-1185">Reference proteome</keyword>
<comment type="caution">
    <text evidence="3">The sequence shown here is derived from an EMBL/GenBank/DDBJ whole genome shotgun (WGS) entry which is preliminary data.</text>
</comment>